<accession>A0A4Y2RQ85</accession>
<gene>
    <name evidence="1" type="ORF">AVEN_229498_1</name>
</gene>
<evidence type="ECO:0000313" key="1">
    <source>
        <dbReference type="EMBL" id="GBN77957.1"/>
    </source>
</evidence>
<reference evidence="1 2" key="1">
    <citation type="journal article" date="2019" name="Sci. Rep.">
        <title>Orb-weaving spider Araneus ventricosus genome elucidates the spidroin gene catalogue.</title>
        <authorList>
            <person name="Kono N."/>
            <person name="Nakamura H."/>
            <person name="Ohtoshi R."/>
            <person name="Moran D.A.P."/>
            <person name="Shinohara A."/>
            <person name="Yoshida Y."/>
            <person name="Fujiwara M."/>
            <person name="Mori M."/>
            <person name="Tomita M."/>
            <person name="Arakawa K."/>
        </authorList>
    </citation>
    <scope>NUCLEOTIDE SEQUENCE [LARGE SCALE GENOMIC DNA]</scope>
</reference>
<protein>
    <submittedName>
        <fullName evidence="1">Uncharacterized protein</fullName>
    </submittedName>
</protein>
<name>A0A4Y2RQ85_ARAVE</name>
<organism evidence="1 2">
    <name type="scientific">Araneus ventricosus</name>
    <name type="common">Orbweaver spider</name>
    <name type="synonym">Epeira ventricosa</name>
    <dbReference type="NCBI Taxonomy" id="182803"/>
    <lineage>
        <taxon>Eukaryota</taxon>
        <taxon>Metazoa</taxon>
        <taxon>Ecdysozoa</taxon>
        <taxon>Arthropoda</taxon>
        <taxon>Chelicerata</taxon>
        <taxon>Arachnida</taxon>
        <taxon>Araneae</taxon>
        <taxon>Araneomorphae</taxon>
        <taxon>Entelegynae</taxon>
        <taxon>Araneoidea</taxon>
        <taxon>Araneidae</taxon>
        <taxon>Araneus</taxon>
    </lineage>
</organism>
<dbReference type="EMBL" id="BGPR01017996">
    <property type="protein sequence ID" value="GBN77957.1"/>
    <property type="molecule type" value="Genomic_DNA"/>
</dbReference>
<sequence length="167" mass="19393">MKSRILIRFTQSKEKHGTLYLFKEEKAGRTVFTRCPKKKVLGYPVIYCVQRRKAGHTSYLLVSKEEKSDTLCLLVHKEKQTPSLLRPKERHPVFIVYKEEKETPSGASKEEKQDTLCLLRPKKKSRTPCVYCVQRRKAGHPVFIASKEEKQCAASNISQRSQLILMR</sequence>
<comment type="caution">
    <text evidence="1">The sequence shown here is derived from an EMBL/GenBank/DDBJ whole genome shotgun (WGS) entry which is preliminary data.</text>
</comment>
<dbReference type="Proteomes" id="UP000499080">
    <property type="component" value="Unassembled WGS sequence"/>
</dbReference>
<keyword evidence="2" id="KW-1185">Reference proteome</keyword>
<dbReference type="AlphaFoldDB" id="A0A4Y2RQ85"/>
<proteinExistence type="predicted"/>
<evidence type="ECO:0000313" key="2">
    <source>
        <dbReference type="Proteomes" id="UP000499080"/>
    </source>
</evidence>